<sequence>MSGSGTAGGGLRPGRRLRGAVPLGRRGFLRGAGLAGTAAALAACGVPGIKVTEYTPVADVSDTDKTLNWSNWPFYIDVAEEDSDEPTTLQRFTEKTGIEVAYTEDVNDNDEYFAKIQPQLTGGQAIGADLFVVTDWMVGKLIRLGFLTEFDHANIPNLANLRPELRDVSFDPGRKYSITWQSGLAGIAVNPAAAGGREITSMDQLLTDPALRGKVTLLTEMRDTVGLTMMDLGYSIEDFTFEQFDKAIAKLQDAVDSGQIRRFTGNDYGSDLAQGNVAACVGWTGDVVSLQADSPELGFVVPEAGCTIWSDNFVAPIRSPRKKNAEALVNHYFDPEIATQSEDWINYITPVTGVAEAMADYDPELLEDPLVFPDEQTLSKAQVFMGLTEEEENRCNRAFAKLTGA</sequence>
<dbReference type="GO" id="GO:0015846">
    <property type="term" value="P:polyamine transport"/>
    <property type="evidence" value="ECO:0007669"/>
    <property type="project" value="InterPro"/>
</dbReference>
<dbReference type="AlphaFoldDB" id="A0A1H1NE28"/>
<evidence type="ECO:0000313" key="5">
    <source>
        <dbReference type="EMBL" id="SDR97164.1"/>
    </source>
</evidence>
<keyword evidence="6" id="KW-1185">Reference proteome</keyword>
<dbReference type="PROSITE" id="PS51318">
    <property type="entry name" value="TAT"/>
    <property type="match status" value="1"/>
</dbReference>
<evidence type="ECO:0000256" key="4">
    <source>
        <dbReference type="ARBA" id="ARBA00022764"/>
    </source>
</evidence>
<dbReference type="PANTHER" id="PTHR30222">
    <property type="entry name" value="SPERMIDINE/PUTRESCINE-BINDING PERIPLASMIC PROTEIN"/>
    <property type="match status" value="1"/>
</dbReference>
<keyword evidence="4" id="KW-0574">Periplasm</keyword>
<dbReference type="PANTHER" id="PTHR30222:SF17">
    <property type="entry name" value="SPERMIDINE_PUTRESCINE-BINDING PERIPLASMIC PROTEIN"/>
    <property type="match status" value="1"/>
</dbReference>
<dbReference type="InterPro" id="IPR006311">
    <property type="entry name" value="TAT_signal"/>
</dbReference>
<name>A0A1H1NE28_9ACTN</name>
<dbReference type="EMBL" id="LT629749">
    <property type="protein sequence ID" value="SDR97164.1"/>
    <property type="molecule type" value="Genomic_DNA"/>
</dbReference>
<dbReference type="Pfam" id="PF13416">
    <property type="entry name" value="SBP_bac_8"/>
    <property type="match status" value="1"/>
</dbReference>
<evidence type="ECO:0000256" key="3">
    <source>
        <dbReference type="ARBA" id="ARBA00022729"/>
    </source>
</evidence>
<keyword evidence="3" id="KW-0732">Signal</keyword>
<keyword evidence="2" id="KW-0813">Transport</keyword>
<reference evidence="5 6" key="1">
    <citation type="submission" date="2016-10" db="EMBL/GenBank/DDBJ databases">
        <authorList>
            <person name="de Groot N.N."/>
        </authorList>
    </citation>
    <scope>NUCLEOTIDE SEQUENCE [LARGE SCALE GENOMIC DNA]</scope>
    <source>
        <strain evidence="5 6">DSM 21741</strain>
    </source>
</reference>
<organism evidence="5 6">
    <name type="scientific">Friedmanniella luteola</name>
    <dbReference type="NCBI Taxonomy" id="546871"/>
    <lineage>
        <taxon>Bacteria</taxon>
        <taxon>Bacillati</taxon>
        <taxon>Actinomycetota</taxon>
        <taxon>Actinomycetes</taxon>
        <taxon>Propionibacteriales</taxon>
        <taxon>Nocardioidaceae</taxon>
        <taxon>Friedmanniella</taxon>
    </lineage>
</organism>
<evidence type="ECO:0000256" key="2">
    <source>
        <dbReference type="ARBA" id="ARBA00022448"/>
    </source>
</evidence>
<dbReference type="GO" id="GO:0019808">
    <property type="term" value="F:polyamine binding"/>
    <property type="evidence" value="ECO:0007669"/>
    <property type="project" value="InterPro"/>
</dbReference>
<dbReference type="CDD" id="cd13590">
    <property type="entry name" value="PBP2_PotD_PotF_like"/>
    <property type="match status" value="1"/>
</dbReference>
<dbReference type="Gene3D" id="3.40.190.10">
    <property type="entry name" value="Periplasmic binding protein-like II"/>
    <property type="match status" value="2"/>
</dbReference>
<dbReference type="InterPro" id="IPR001188">
    <property type="entry name" value="Sperm_putr-bd"/>
</dbReference>
<evidence type="ECO:0000256" key="1">
    <source>
        <dbReference type="ARBA" id="ARBA00004418"/>
    </source>
</evidence>
<dbReference type="InterPro" id="IPR006059">
    <property type="entry name" value="SBP"/>
</dbReference>
<dbReference type="STRING" id="546871.SAMN04488543_0846"/>
<protein>
    <submittedName>
        <fullName evidence="5">Spermidine/putrescine transport system substrate-binding protein</fullName>
    </submittedName>
</protein>
<dbReference type="GO" id="GO:0042597">
    <property type="term" value="C:periplasmic space"/>
    <property type="evidence" value="ECO:0007669"/>
    <property type="project" value="UniProtKB-SubCell"/>
</dbReference>
<dbReference type="RefSeq" id="WP_197677197.1">
    <property type="nucleotide sequence ID" value="NZ_LT629749.1"/>
</dbReference>
<evidence type="ECO:0000313" key="6">
    <source>
        <dbReference type="Proteomes" id="UP000199092"/>
    </source>
</evidence>
<accession>A0A1H1NE28</accession>
<comment type="subcellular location">
    <subcellularLocation>
        <location evidence="1">Periplasm</location>
    </subcellularLocation>
</comment>
<dbReference type="SUPFAM" id="SSF53850">
    <property type="entry name" value="Periplasmic binding protein-like II"/>
    <property type="match status" value="1"/>
</dbReference>
<proteinExistence type="predicted"/>
<dbReference type="PRINTS" id="PR00909">
    <property type="entry name" value="SPERMDNBNDNG"/>
</dbReference>
<dbReference type="Proteomes" id="UP000199092">
    <property type="component" value="Chromosome I"/>
</dbReference>
<gene>
    <name evidence="5" type="ORF">SAMN04488543_0846</name>
</gene>